<evidence type="ECO:0000256" key="1">
    <source>
        <dbReference type="ARBA" id="ARBA00022679"/>
    </source>
</evidence>
<feature type="domain" description="Nucleotidyl transferase" evidence="3">
    <location>
        <begin position="2"/>
        <end position="46"/>
    </location>
</feature>
<keyword evidence="1" id="KW-0808">Transferase</keyword>
<gene>
    <name evidence="4" type="ORF">S06H3_24352</name>
</gene>
<proteinExistence type="predicted"/>
<dbReference type="Gene3D" id="3.90.550.10">
    <property type="entry name" value="Spore Coat Polysaccharide Biosynthesis Protein SpsA, Chain A"/>
    <property type="match status" value="1"/>
</dbReference>
<keyword evidence="2" id="KW-0548">Nucleotidyltransferase</keyword>
<name>X1LVM4_9ZZZZ</name>
<dbReference type="Pfam" id="PF00483">
    <property type="entry name" value="NTP_transferase"/>
    <property type="match status" value="1"/>
</dbReference>
<evidence type="ECO:0000256" key="2">
    <source>
        <dbReference type="ARBA" id="ARBA00022695"/>
    </source>
</evidence>
<evidence type="ECO:0000313" key="4">
    <source>
        <dbReference type="EMBL" id="GAI23437.1"/>
    </source>
</evidence>
<dbReference type="AlphaFoldDB" id="X1LVM4"/>
<protein>
    <recommendedName>
        <fullName evidence="3">Nucleotidyl transferase domain-containing protein</fullName>
    </recommendedName>
</protein>
<dbReference type="InterPro" id="IPR005835">
    <property type="entry name" value="NTP_transferase_dom"/>
</dbReference>
<dbReference type="InterPro" id="IPR029044">
    <property type="entry name" value="Nucleotide-diphossugar_trans"/>
</dbReference>
<evidence type="ECO:0000259" key="3">
    <source>
        <dbReference type="Pfam" id="PF00483"/>
    </source>
</evidence>
<dbReference type="GO" id="GO:0016779">
    <property type="term" value="F:nucleotidyltransferase activity"/>
    <property type="evidence" value="ECO:0007669"/>
    <property type="project" value="UniProtKB-KW"/>
</dbReference>
<comment type="caution">
    <text evidence="4">The sequence shown here is derived from an EMBL/GenBank/DDBJ whole genome shotgun (WGS) entry which is preliminary data.</text>
</comment>
<organism evidence="4">
    <name type="scientific">marine sediment metagenome</name>
    <dbReference type="NCBI Taxonomy" id="412755"/>
    <lineage>
        <taxon>unclassified sequences</taxon>
        <taxon>metagenomes</taxon>
        <taxon>ecological metagenomes</taxon>
    </lineage>
</organism>
<accession>X1LVM4</accession>
<dbReference type="PANTHER" id="PTHR43584:SF8">
    <property type="entry name" value="N-ACETYLMURAMATE ALPHA-1-PHOSPHATE URIDYLYLTRANSFERASE"/>
    <property type="match status" value="1"/>
</dbReference>
<dbReference type="InterPro" id="IPR050065">
    <property type="entry name" value="GlmU-like"/>
</dbReference>
<dbReference type="SUPFAM" id="SSF53448">
    <property type="entry name" value="Nucleotide-diphospho-sugar transferases"/>
    <property type="match status" value="1"/>
</dbReference>
<reference evidence="4" key="1">
    <citation type="journal article" date="2014" name="Front. Microbiol.">
        <title>High frequency of phylogenetically diverse reductive dehalogenase-homologous genes in deep subseafloor sedimentary metagenomes.</title>
        <authorList>
            <person name="Kawai M."/>
            <person name="Futagami T."/>
            <person name="Toyoda A."/>
            <person name="Takaki Y."/>
            <person name="Nishi S."/>
            <person name="Hori S."/>
            <person name="Arai W."/>
            <person name="Tsubouchi T."/>
            <person name="Morono Y."/>
            <person name="Uchiyama I."/>
            <person name="Ito T."/>
            <person name="Fujiyama A."/>
            <person name="Inagaki F."/>
            <person name="Takami H."/>
        </authorList>
    </citation>
    <scope>NUCLEOTIDE SEQUENCE</scope>
    <source>
        <strain evidence="4">Expedition CK06-06</strain>
    </source>
</reference>
<feature type="non-terminal residue" evidence="4">
    <location>
        <position position="47"/>
    </location>
</feature>
<dbReference type="PANTHER" id="PTHR43584">
    <property type="entry name" value="NUCLEOTIDYL TRANSFERASE"/>
    <property type="match status" value="1"/>
</dbReference>
<sequence>MKAIILAAGEGSRMRPLTYTRPKVMLSLANKPILEHLLIEANKAGIG</sequence>
<dbReference type="EMBL" id="BARV01013516">
    <property type="protein sequence ID" value="GAI23437.1"/>
    <property type="molecule type" value="Genomic_DNA"/>
</dbReference>